<evidence type="ECO:0000256" key="3">
    <source>
        <dbReference type="RuleBase" id="RU003894"/>
    </source>
</evidence>
<feature type="domain" description="H15" evidence="6">
    <location>
        <begin position="1"/>
        <end position="83"/>
    </location>
</feature>
<dbReference type="EMBL" id="GL996506">
    <property type="protein sequence ID" value="EGW29861.1"/>
    <property type="molecule type" value="Genomic_DNA"/>
</dbReference>
<dbReference type="InParanoid" id="G3AV58"/>
<dbReference type="InterPro" id="IPR005818">
    <property type="entry name" value="Histone_H1/H5_H15"/>
</dbReference>
<keyword evidence="2 3" id="KW-0238">DNA-binding</keyword>
<dbReference type="HOGENOM" id="CLU_052897_2_2_1"/>
<proteinExistence type="inferred from homology"/>
<dbReference type="OMA" id="YKIDNAK"/>
<feature type="compositionally biased region" description="Basic residues" evidence="4">
    <location>
        <begin position="92"/>
        <end position="114"/>
    </location>
</feature>
<dbReference type="PRINTS" id="PR00624">
    <property type="entry name" value="HISTONEH5"/>
</dbReference>
<dbReference type="GO" id="GO:0003677">
    <property type="term" value="F:DNA binding"/>
    <property type="evidence" value="ECO:0007669"/>
    <property type="project" value="UniProtKB-KW"/>
</dbReference>
<feature type="transmembrane region" description="Helical" evidence="5">
    <location>
        <begin position="16"/>
        <end position="33"/>
    </location>
</feature>
<dbReference type="Pfam" id="PF00538">
    <property type="entry name" value="Linker_histone"/>
    <property type="match status" value="1"/>
</dbReference>
<dbReference type="SUPFAM" id="SSF46785">
    <property type="entry name" value="Winged helix' DNA-binding domain"/>
    <property type="match status" value="1"/>
</dbReference>
<dbReference type="CDD" id="cd00073">
    <property type="entry name" value="H15"/>
    <property type="match status" value="1"/>
</dbReference>
<dbReference type="GO" id="GO:0000786">
    <property type="term" value="C:nucleosome"/>
    <property type="evidence" value="ECO:0007669"/>
    <property type="project" value="InterPro"/>
</dbReference>
<protein>
    <recommendedName>
        <fullName evidence="1">Histone H1</fullName>
    </recommendedName>
</protein>
<evidence type="ECO:0000259" key="6">
    <source>
        <dbReference type="PROSITE" id="PS51504"/>
    </source>
</evidence>
<evidence type="ECO:0000256" key="4">
    <source>
        <dbReference type="SAM" id="MobiDB-lite"/>
    </source>
</evidence>
<dbReference type="InterPro" id="IPR005819">
    <property type="entry name" value="H1/H5"/>
</dbReference>
<evidence type="ECO:0000313" key="8">
    <source>
        <dbReference type="Proteomes" id="UP000000709"/>
    </source>
</evidence>
<dbReference type="RefSeq" id="XP_007377627.1">
    <property type="nucleotide sequence ID" value="XM_007377565.1"/>
</dbReference>
<evidence type="ECO:0000256" key="2">
    <source>
        <dbReference type="ARBA" id="ARBA00023125"/>
    </source>
</evidence>
<accession>G3AV58</accession>
<comment type="subcellular location">
    <subcellularLocation>
        <location evidence="3">Nucleus</location>
    </subcellularLocation>
</comment>
<evidence type="ECO:0000256" key="5">
    <source>
        <dbReference type="SAM" id="Phobius"/>
    </source>
</evidence>
<feature type="region of interest" description="Disordered" evidence="4">
    <location>
        <begin position="67"/>
        <end position="163"/>
    </location>
</feature>
<feature type="non-terminal residue" evidence="7">
    <location>
        <position position="1"/>
    </location>
</feature>
<dbReference type="Gene3D" id="1.10.10.10">
    <property type="entry name" value="Winged helix-like DNA-binding domain superfamily/Winged helix DNA-binding domain"/>
    <property type="match status" value="1"/>
</dbReference>
<dbReference type="KEGG" id="spaa:SPAPADRAFT_144325"/>
<keyword evidence="5" id="KW-1133">Transmembrane helix</keyword>
<dbReference type="AlphaFoldDB" id="G3AV58"/>
<gene>
    <name evidence="7" type="ORF">SPAPADRAFT_144325</name>
</gene>
<dbReference type="Proteomes" id="UP000000709">
    <property type="component" value="Unassembled WGS sequence"/>
</dbReference>
<dbReference type="InterPro" id="IPR036390">
    <property type="entry name" value="WH_DNA-bd_sf"/>
</dbReference>
<keyword evidence="3" id="KW-0539">Nucleus</keyword>
<keyword evidence="5" id="KW-0812">Transmembrane</keyword>
<evidence type="ECO:0000256" key="1">
    <source>
        <dbReference type="ARBA" id="ARBA00020833"/>
    </source>
</evidence>
<dbReference type="OrthoDB" id="1110759at2759"/>
<dbReference type="GeneID" id="18870615"/>
<feature type="compositionally biased region" description="Low complexity" evidence="4">
    <location>
        <begin position="140"/>
        <end position="149"/>
    </location>
</feature>
<feature type="compositionally biased region" description="Basic residues" evidence="4">
    <location>
        <begin position="122"/>
        <end position="139"/>
    </location>
</feature>
<keyword evidence="5" id="KW-0472">Membrane</keyword>
<sequence length="163" mass="17911">FRYDQICYHCLEGKKWFFVCITHIIICFFVLVFRQALKKYVQSNNDIKTANFDALFNTALRKGVESGDFLQPKGPSGPVKAAKKEKPVTAQKVKKPAAAKKVTKKPAAAKKVTKKAAAAPKKVTKKAAAPKKVVKKTATKKASTTTTKKAAPKKKTTTKKSTK</sequence>
<evidence type="ECO:0000313" key="7">
    <source>
        <dbReference type="EMBL" id="EGW29861.1"/>
    </source>
</evidence>
<organism evidence="8">
    <name type="scientific">Spathaspora passalidarum (strain NRRL Y-27907 / 11-Y1)</name>
    <dbReference type="NCBI Taxonomy" id="619300"/>
    <lineage>
        <taxon>Eukaryota</taxon>
        <taxon>Fungi</taxon>
        <taxon>Dikarya</taxon>
        <taxon>Ascomycota</taxon>
        <taxon>Saccharomycotina</taxon>
        <taxon>Pichiomycetes</taxon>
        <taxon>Debaryomycetaceae</taxon>
        <taxon>Spathaspora</taxon>
    </lineage>
</organism>
<reference evidence="7 8" key="1">
    <citation type="journal article" date="2011" name="Proc. Natl. Acad. Sci. U.S.A.">
        <title>Comparative genomics of xylose-fermenting fungi for enhanced biofuel production.</title>
        <authorList>
            <person name="Wohlbach D.J."/>
            <person name="Kuo A."/>
            <person name="Sato T.K."/>
            <person name="Potts K.M."/>
            <person name="Salamov A.A."/>
            <person name="LaButti K.M."/>
            <person name="Sun H."/>
            <person name="Clum A."/>
            <person name="Pangilinan J.L."/>
            <person name="Lindquist E.A."/>
            <person name="Lucas S."/>
            <person name="Lapidus A."/>
            <person name="Jin M."/>
            <person name="Gunawan C."/>
            <person name="Balan V."/>
            <person name="Dale B.E."/>
            <person name="Jeffries T.W."/>
            <person name="Zinkel R."/>
            <person name="Barry K.W."/>
            <person name="Grigoriev I.V."/>
            <person name="Gasch A.P."/>
        </authorList>
    </citation>
    <scope>NUCLEOTIDE SEQUENCE [LARGE SCALE GENOMIC DNA]</scope>
    <source>
        <strain evidence="8">NRRL Y-27907 / 11-Y1</strain>
    </source>
</reference>
<dbReference type="PROSITE" id="PS51504">
    <property type="entry name" value="H15"/>
    <property type="match status" value="1"/>
</dbReference>
<dbReference type="GO" id="GO:0006334">
    <property type="term" value="P:nucleosome assembly"/>
    <property type="evidence" value="ECO:0007669"/>
    <property type="project" value="InterPro"/>
</dbReference>
<keyword evidence="8" id="KW-1185">Reference proteome</keyword>
<dbReference type="GO" id="GO:0005634">
    <property type="term" value="C:nucleus"/>
    <property type="evidence" value="ECO:0007669"/>
    <property type="project" value="UniProtKB-SubCell"/>
</dbReference>
<dbReference type="GO" id="GO:0030527">
    <property type="term" value="F:structural constituent of chromatin"/>
    <property type="evidence" value="ECO:0007669"/>
    <property type="project" value="InterPro"/>
</dbReference>
<dbReference type="InterPro" id="IPR036388">
    <property type="entry name" value="WH-like_DNA-bd_sf"/>
</dbReference>
<dbReference type="STRING" id="619300.G3AV58"/>
<keyword evidence="3" id="KW-0158">Chromosome</keyword>
<comment type="similarity">
    <text evidence="3">Belongs to the histone H1/H5 family.</text>
</comment>
<dbReference type="eggNOG" id="KOG4012">
    <property type="taxonomic scope" value="Eukaryota"/>
</dbReference>
<name>G3AV58_SPAPN</name>
<feature type="compositionally biased region" description="Basic residues" evidence="4">
    <location>
        <begin position="150"/>
        <end position="163"/>
    </location>
</feature>